<comment type="caution">
    <text evidence="1">The sequence shown here is derived from an EMBL/GenBank/DDBJ whole genome shotgun (WGS) entry which is preliminary data.</text>
</comment>
<keyword evidence="2" id="KW-1185">Reference proteome</keyword>
<dbReference type="Proteomes" id="UP001160499">
    <property type="component" value="Unassembled WGS sequence"/>
</dbReference>
<proteinExistence type="predicted"/>
<accession>A0ABT6LTE7</accession>
<evidence type="ECO:0000313" key="1">
    <source>
        <dbReference type="EMBL" id="MDH6219590.1"/>
    </source>
</evidence>
<reference evidence="1 2" key="1">
    <citation type="submission" date="2023-04" db="EMBL/GenBank/DDBJ databases">
        <title>Forest soil microbial communities from Buena Vista Peninsula, Colon Province, Panama.</title>
        <authorList>
            <person name="Bouskill N."/>
        </authorList>
    </citation>
    <scope>NUCLEOTIDE SEQUENCE [LARGE SCALE GENOMIC DNA]</scope>
    <source>
        <strain evidence="1 2">GGS1</strain>
    </source>
</reference>
<protein>
    <recommendedName>
        <fullName evidence="3">Transposase</fullName>
    </recommendedName>
</protein>
<organism evidence="1 2">
    <name type="scientific">Streptomyces pseudovenezuelae</name>
    <dbReference type="NCBI Taxonomy" id="67350"/>
    <lineage>
        <taxon>Bacteria</taxon>
        <taxon>Bacillati</taxon>
        <taxon>Actinomycetota</taxon>
        <taxon>Actinomycetes</taxon>
        <taxon>Kitasatosporales</taxon>
        <taxon>Streptomycetaceae</taxon>
        <taxon>Streptomyces</taxon>
        <taxon>Streptomyces aurantiacus group</taxon>
    </lineage>
</organism>
<sequence>MNGFGKLRRCTEKRSRVVAFYLYLSEAKAGFDIGTMMANM</sequence>
<gene>
    <name evidence="1" type="ORF">M2283_006929</name>
</gene>
<evidence type="ECO:0008006" key="3">
    <source>
        <dbReference type="Google" id="ProtNLM"/>
    </source>
</evidence>
<evidence type="ECO:0000313" key="2">
    <source>
        <dbReference type="Proteomes" id="UP001160499"/>
    </source>
</evidence>
<name>A0ABT6LTE7_9ACTN</name>
<dbReference type="EMBL" id="JARXVH010000013">
    <property type="protein sequence ID" value="MDH6219590.1"/>
    <property type="molecule type" value="Genomic_DNA"/>
</dbReference>